<organism evidence="4 5">
    <name type="scientific">Ekhidna lutea</name>
    <dbReference type="NCBI Taxonomy" id="447679"/>
    <lineage>
        <taxon>Bacteria</taxon>
        <taxon>Pseudomonadati</taxon>
        <taxon>Bacteroidota</taxon>
        <taxon>Cytophagia</taxon>
        <taxon>Cytophagales</taxon>
        <taxon>Reichenbachiellaceae</taxon>
        <taxon>Ekhidna</taxon>
    </lineage>
</organism>
<dbReference type="SUPFAM" id="SSF56436">
    <property type="entry name" value="C-type lectin-like"/>
    <property type="match status" value="1"/>
</dbReference>
<feature type="region of interest" description="Disordered" evidence="1">
    <location>
        <begin position="393"/>
        <end position="419"/>
    </location>
</feature>
<dbReference type="RefSeq" id="WP_089354933.1">
    <property type="nucleotide sequence ID" value="NZ_FZPD01000001.1"/>
</dbReference>
<keyword evidence="5" id="KW-1185">Reference proteome</keyword>
<dbReference type="GO" id="GO:0120147">
    <property type="term" value="F:formylglycine-generating oxidase activity"/>
    <property type="evidence" value="ECO:0007669"/>
    <property type="project" value="TreeGrafter"/>
</dbReference>
<accession>A0A239EJ37</accession>
<feature type="chain" id="PRO_5013189923" evidence="2">
    <location>
        <begin position="18"/>
        <end position="471"/>
    </location>
</feature>
<protein>
    <submittedName>
        <fullName evidence="4">Sulfatase-modifying factor enzyme 1</fullName>
    </submittedName>
</protein>
<dbReference type="Pfam" id="PF03781">
    <property type="entry name" value="FGE-sulfatase"/>
    <property type="match status" value="1"/>
</dbReference>
<dbReference type="PANTHER" id="PTHR23150:SF19">
    <property type="entry name" value="FORMYLGLYCINE-GENERATING ENZYME"/>
    <property type="match status" value="1"/>
</dbReference>
<gene>
    <name evidence="4" type="ORF">SAMN05421640_0145</name>
</gene>
<dbReference type="Proteomes" id="UP000198393">
    <property type="component" value="Unassembled WGS sequence"/>
</dbReference>
<evidence type="ECO:0000259" key="3">
    <source>
        <dbReference type="Pfam" id="PF03781"/>
    </source>
</evidence>
<evidence type="ECO:0000313" key="4">
    <source>
        <dbReference type="EMBL" id="SNS43912.1"/>
    </source>
</evidence>
<dbReference type="OrthoDB" id="662753at2"/>
<proteinExistence type="predicted"/>
<dbReference type="InterPro" id="IPR005532">
    <property type="entry name" value="SUMF_dom"/>
</dbReference>
<dbReference type="InterPro" id="IPR042095">
    <property type="entry name" value="SUMF_sf"/>
</dbReference>
<name>A0A239EJ37_EKHLU</name>
<dbReference type="PANTHER" id="PTHR23150">
    <property type="entry name" value="SULFATASE MODIFYING FACTOR 1, 2"/>
    <property type="match status" value="1"/>
</dbReference>
<evidence type="ECO:0000256" key="2">
    <source>
        <dbReference type="SAM" id="SignalP"/>
    </source>
</evidence>
<reference evidence="4 5" key="1">
    <citation type="submission" date="2017-06" db="EMBL/GenBank/DDBJ databases">
        <authorList>
            <person name="Kim H.J."/>
            <person name="Triplett B.A."/>
        </authorList>
    </citation>
    <scope>NUCLEOTIDE SEQUENCE [LARGE SCALE GENOMIC DNA]</scope>
    <source>
        <strain evidence="4 5">DSM 19307</strain>
    </source>
</reference>
<sequence length="471" mass="52502">MKHLTTILLLICTSTFATDLKVENTIYYYENGRSYVSMDISWQNAFRLEQNGVKFHDAAWVFFKWVNNERNGYITIHVKQGGHKAVANGQEQVPLTFTPSKDGMGVFISLANPGESDVSARVVIELEPTDFDGINARQQQLIPYAIEMVYIPEGPVTLGAPNTTEHGALYLSDKDGAIKGLYEIKKQDQSIDIGPENNKLYYQAQSGYEGDQQGTIGAEFPRGVAGFYIMKYEPTQGHYVDFLNSLSPEQQAANNLSEVEGYSQNRGTIYQENGMFIAGKPDQPCNYISWDEGIAYADWAGLRPITEFEYTKACRGSKSPIEMEFPWNTAEKTQVRRQLNSTGDLVYLDLDEGDITNENRDLYGVSLFRVHDLAGSLWEKVISIGHEKGRNFQGTHGDGDLTENGSATNIDWPKGNQDSGGFGFRGGGFYGYGREYHDFNPYSPIAFRPYGGWAGGNSHPAYGIRLGRSGE</sequence>
<dbReference type="AlphaFoldDB" id="A0A239EJ37"/>
<dbReference type="Gene3D" id="3.90.1580.10">
    <property type="entry name" value="paralog of FGE (formylglycine-generating enzyme)"/>
    <property type="match status" value="1"/>
</dbReference>
<feature type="domain" description="Sulfatase-modifying factor enzyme-like" evidence="3">
    <location>
        <begin position="224"/>
        <end position="383"/>
    </location>
</feature>
<dbReference type="InterPro" id="IPR051043">
    <property type="entry name" value="Sulfatase_Mod_Factor_Kinase"/>
</dbReference>
<evidence type="ECO:0000256" key="1">
    <source>
        <dbReference type="SAM" id="MobiDB-lite"/>
    </source>
</evidence>
<dbReference type="InterPro" id="IPR016187">
    <property type="entry name" value="CTDL_fold"/>
</dbReference>
<dbReference type="EMBL" id="FZPD01000001">
    <property type="protein sequence ID" value="SNS43912.1"/>
    <property type="molecule type" value="Genomic_DNA"/>
</dbReference>
<evidence type="ECO:0000313" key="5">
    <source>
        <dbReference type="Proteomes" id="UP000198393"/>
    </source>
</evidence>
<keyword evidence="2" id="KW-0732">Signal</keyword>
<feature type="signal peptide" evidence="2">
    <location>
        <begin position="1"/>
        <end position="17"/>
    </location>
</feature>